<evidence type="ECO:0000313" key="2">
    <source>
        <dbReference type="Proteomes" id="UP000003163"/>
    </source>
</evidence>
<gene>
    <name evidence="1" type="ORF">EDEG_04263</name>
</gene>
<dbReference type="EMBL" id="AFBI03001422">
    <property type="protein sequence ID" value="EJW04226.1"/>
    <property type="molecule type" value="Genomic_DNA"/>
</dbReference>
<dbReference type="HOGENOM" id="CLU_1598427_0_0_1"/>
<protein>
    <submittedName>
        <fullName evidence="1">Uncharacterized protein</fullName>
    </submittedName>
</protein>
<dbReference type="AlphaFoldDB" id="J9D8Y5"/>
<accession>J9D8Y5</accession>
<organism evidence="1 2">
    <name type="scientific">Edhazardia aedis (strain USNM 41457)</name>
    <name type="common">Microsporidian parasite</name>
    <dbReference type="NCBI Taxonomy" id="1003232"/>
    <lineage>
        <taxon>Eukaryota</taxon>
        <taxon>Fungi</taxon>
        <taxon>Fungi incertae sedis</taxon>
        <taxon>Microsporidia</taxon>
        <taxon>Edhazardia</taxon>
    </lineage>
</organism>
<reference evidence="2" key="2">
    <citation type="submission" date="2015-07" db="EMBL/GenBank/DDBJ databases">
        <title>Contrasting host-pathogen interactions and genome evolution in two generalist and specialist microsporidian pathogens of mosquitoes.</title>
        <authorList>
            <consortium name="The Broad Institute Genomics Platform"/>
            <consortium name="The Broad Institute Genome Sequencing Center for Infectious Disease"/>
            <person name="Cuomo C.A."/>
            <person name="Sanscrainte N.D."/>
            <person name="Goldberg J.M."/>
            <person name="Heiman D."/>
            <person name="Young S."/>
            <person name="Zeng Q."/>
            <person name="Becnel J.J."/>
            <person name="Birren B.W."/>
        </authorList>
    </citation>
    <scope>NUCLEOTIDE SEQUENCE [LARGE SCALE GENOMIC DNA]</scope>
    <source>
        <strain evidence="2">USNM 41457</strain>
    </source>
</reference>
<proteinExistence type="predicted"/>
<reference evidence="1 2" key="1">
    <citation type="submission" date="2011-08" db="EMBL/GenBank/DDBJ databases">
        <authorList>
            <person name="Liu Z.J."/>
            <person name="Shi F.L."/>
            <person name="Lu J.Q."/>
            <person name="Li M."/>
            <person name="Wang Z.L."/>
        </authorList>
    </citation>
    <scope>NUCLEOTIDE SEQUENCE [LARGE SCALE GENOMIC DNA]</scope>
    <source>
        <strain evidence="1 2">USNM 41457</strain>
    </source>
</reference>
<name>J9D8Y5_EDHAE</name>
<keyword evidence="2" id="KW-1185">Reference proteome</keyword>
<dbReference type="InParanoid" id="J9D8Y5"/>
<sequence length="167" mass="17685">AAALKSLAREALCETPAAASLRAPAAAAVNETTLEDFAKSALKSLQKVMKKYYVESSSAPKAAEVTATRTRDSAAPPLTREAYARFIPAKRAKAVFEATDYSDNEIEKFSEDLFPEFTRKSVKAAAAAPAGTYFASPRRAAAAAAPVQAVYPNVKRFLLTAAAPARA</sequence>
<comment type="caution">
    <text evidence="1">The sequence shown here is derived from an EMBL/GenBank/DDBJ whole genome shotgun (WGS) entry which is preliminary data.</text>
</comment>
<dbReference type="VEuPathDB" id="MicrosporidiaDB:EDEG_04263"/>
<dbReference type="Proteomes" id="UP000003163">
    <property type="component" value="Unassembled WGS sequence"/>
</dbReference>
<evidence type="ECO:0000313" key="1">
    <source>
        <dbReference type="EMBL" id="EJW04226.1"/>
    </source>
</evidence>
<feature type="non-terminal residue" evidence="1">
    <location>
        <position position="1"/>
    </location>
</feature>
<feature type="non-terminal residue" evidence="1">
    <location>
        <position position="167"/>
    </location>
</feature>